<dbReference type="InterPro" id="IPR006525">
    <property type="entry name" value="Cystatin-related_pln"/>
</dbReference>
<keyword evidence="4" id="KW-0472">Membrane</keyword>
<dbReference type="Pfam" id="PF02181">
    <property type="entry name" value="FH2"/>
    <property type="match status" value="1"/>
</dbReference>
<dbReference type="GO" id="GO:0004721">
    <property type="term" value="F:phosphoprotein phosphatase activity"/>
    <property type="evidence" value="ECO:0007669"/>
    <property type="project" value="UniProtKB-KW"/>
</dbReference>
<keyword evidence="2" id="KW-0378">Hydrolase</keyword>
<feature type="compositionally biased region" description="Pro residues" evidence="3">
    <location>
        <begin position="534"/>
        <end position="550"/>
    </location>
</feature>
<dbReference type="EMBL" id="JACTNZ010000001">
    <property type="protein sequence ID" value="KAG5564034.1"/>
    <property type="molecule type" value="Genomic_DNA"/>
</dbReference>
<feature type="domain" description="C2 tensin-type" evidence="5">
    <location>
        <begin position="123"/>
        <end position="244"/>
    </location>
</feature>
<dbReference type="PANTHER" id="PTHR45733">
    <property type="entry name" value="FORMIN-J"/>
    <property type="match status" value="1"/>
</dbReference>
<evidence type="ECO:0000313" key="7">
    <source>
        <dbReference type="Proteomes" id="UP000823749"/>
    </source>
</evidence>
<feature type="compositionally biased region" description="Polar residues" evidence="3">
    <location>
        <begin position="333"/>
        <end position="344"/>
    </location>
</feature>
<feature type="compositionally biased region" description="Pro residues" evidence="3">
    <location>
        <begin position="564"/>
        <end position="576"/>
    </location>
</feature>
<dbReference type="SUPFAM" id="SSF101447">
    <property type="entry name" value="Formin homology 2 domain (FH2 domain)"/>
    <property type="match status" value="1"/>
</dbReference>
<dbReference type="PANTHER" id="PTHR45733:SF8">
    <property type="entry name" value="FORMIN-J"/>
    <property type="match status" value="1"/>
</dbReference>
<dbReference type="InterPro" id="IPR051144">
    <property type="entry name" value="Formin_homology_domain"/>
</dbReference>
<feature type="compositionally biased region" description="Polar residues" evidence="3">
    <location>
        <begin position="424"/>
        <end position="450"/>
    </location>
</feature>
<feature type="region of interest" description="Disordered" evidence="3">
    <location>
        <begin position="715"/>
        <end position="738"/>
    </location>
</feature>
<dbReference type="InterPro" id="IPR015425">
    <property type="entry name" value="FH2_Formin"/>
</dbReference>
<dbReference type="InterPro" id="IPR035892">
    <property type="entry name" value="C2_domain_sf"/>
</dbReference>
<gene>
    <name evidence="6" type="ORF">RHGRI_000268</name>
</gene>
<sequence length="1374" mass="153139">MVKECCFVLFSVFLPRTYFDDSSLAFFLLSTCTRSANFTSDSCILYVLVVFDCCVTTDAWEEIDYKVYIGRIIGQLRENYPDASMLVFNFREGETENQVANALSEKLYTGEQKTLDMIYKQAPRELLHLLSPLNPLPSQLRYLQYVSRRNVASEWPPLDRALTLDCVIIRLIPNFDGEGGDVVLECISLNDDMEREEMMFRVMFNTAFIRSNILNVNQDEIDIVWDAKDQFPKDFRAEVLFSDMDASASVVPVNLSCFEDKDGLPVEAFAKVQEIFSNVDWLGPKTDAALNVLHQITASNIAQEKPDTYSRPHQNAEVITLSHAASPEKQQEKQSFTRLGSYTEGSPKLASEDQPAPSSKLSPDRGEQNDEPDFLAISPQTPPPAPPLRPSISDSNGERIASPSSPLAPLHLSSSHLTHHSLSKQSETSLEGSRSCLVTSDNLSCPQSSHCEALDIASSTPPLPAVPLKENSAIQAKPPPPPPPPPPPTAPPSSTLPLKISSLDTGRTLPPPPPTTPPPPRTQLLKDTAATTGPCPPKRPPPNPPPPPSAMPLRGNQGVKIGSPSPPTPPPPPTPPVKDNSTIRVPSPPPPPTPSFSSKTLERSPQNSSSVPSAPPPPITSIKGSNAEKGLSRSLSPAPPTPAPPFSSSSSAKGRGLSRTISSRSNQMKKLKPLHWLKLTRAVQGSLWAEAQKSGEASKAPEIDMSELESLFSAAVPNPDQEGSGHRSGSRSSLVQKPEKVQLIEHRRAYNCEIMLSKVKVPLHQLMSSVLALEDAALDADQVDNLIKFCPTKEEMELLKIRNSVKFKRVMQTILSLGNALNQGTARGSAIGFRLDSLLKLTETRARNNKMTLMHYLCKIQLKYLAEEMQAVSKGLEKVVQELSESENDGPVSEEFRGMTNPYYEEAMSRKMAAVERERWEREHREKQKAYWAHWDKVEEERKGRVSYAMNPDLEEAHRQIAAASKRERETIDDDLAKLEACWDRCAQHEKNMYRTGVFEEPVGPPFPDEVDQAYSKYGGVCEMDMRKEKWWVDYDMCAKLAVQKYNSYFKGTRLGELKFIKTLKVSSQIAARMVFIVTFEAKHLTAVGANVRTYQTNVLTCGPSCDSYIEFNFGVVLLELIAGPKLVGKFGDRVDIVRWVKKTISELAQWVPTNKHHKPVQDCHHVRRQEAYDDGSRAHTHQSSSGYEVTISPRGGVYGGVLPMDMTKERRYQDYDMCAQLAINKYNSTFKEQLGLEFVKVLFVTGRISCFMTFYITFEAKDLADGGMVKTYQTEVLMGLREGVWNVRAMRLKPGLDEQALYTYLILTFFLFVFHFNKVAILKEDGSGKTRNVSTGFQEKGEGEEAVLQKVVITDMRSYTASWNISCKFSFRS</sequence>
<dbReference type="Gene3D" id="3.10.450.10">
    <property type="match status" value="1"/>
</dbReference>
<name>A0AAV6LH30_9ERIC</name>
<dbReference type="PROSITE" id="PS51182">
    <property type="entry name" value="C2_TENSIN"/>
    <property type="match status" value="1"/>
</dbReference>
<dbReference type="SMART" id="SM01326">
    <property type="entry name" value="PTEN_C2"/>
    <property type="match status" value="1"/>
</dbReference>
<dbReference type="SUPFAM" id="SSF49562">
    <property type="entry name" value="C2 domain (Calcium/lipid-binding domain, CaLB)"/>
    <property type="match status" value="1"/>
</dbReference>
<evidence type="ECO:0000256" key="4">
    <source>
        <dbReference type="SAM" id="Phobius"/>
    </source>
</evidence>
<feature type="compositionally biased region" description="Pro residues" evidence="3">
    <location>
        <begin position="477"/>
        <end position="491"/>
    </location>
</feature>
<feature type="compositionally biased region" description="Pro residues" evidence="3">
    <location>
        <begin position="509"/>
        <end position="521"/>
    </location>
</feature>
<proteinExistence type="inferred from homology"/>
<dbReference type="InterPro" id="IPR042201">
    <property type="entry name" value="FH2_Formin_sf"/>
</dbReference>
<dbReference type="InterPro" id="IPR014020">
    <property type="entry name" value="Tensin_C2-dom"/>
</dbReference>
<feature type="region of interest" description="Disordered" evidence="3">
    <location>
        <begin position="322"/>
        <end position="669"/>
    </location>
</feature>
<feature type="transmembrane region" description="Helical" evidence="4">
    <location>
        <begin position="1302"/>
        <end position="1322"/>
    </location>
</feature>
<comment type="caution">
    <text evidence="6">The sequence shown here is derived from an EMBL/GenBank/DDBJ whole genome shotgun (WGS) entry which is preliminary data.</text>
</comment>
<protein>
    <recommendedName>
        <fullName evidence="5">C2 tensin-type domain-containing protein</fullName>
    </recommendedName>
</protein>
<evidence type="ECO:0000259" key="5">
    <source>
        <dbReference type="PROSITE" id="PS51182"/>
    </source>
</evidence>
<dbReference type="Gene3D" id="1.20.58.2220">
    <property type="entry name" value="Formin, FH2 domain"/>
    <property type="match status" value="2"/>
</dbReference>
<keyword evidence="7" id="KW-1185">Reference proteome</keyword>
<feature type="compositionally biased region" description="Pro residues" evidence="3">
    <location>
        <begin position="380"/>
        <end position="389"/>
    </location>
</feature>
<dbReference type="Gene3D" id="2.60.40.1110">
    <property type="match status" value="1"/>
</dbReference>
<organism evidence="6 7">
    <name type="scientific">Rhododendron griersonianum</name>
    <dbReference type="NCBI Taxonomy" id="479676"/>
    <lineage>
        <taxon>Eukaryota</taxon>
        <taxon>Viridiplantae</taxon>
        <taxon>Streptophyta</taxon>
        <taxon>Embryophyta</taxon>
        <taxon>Tracheophyta</taxon>
        <taxon>Spermatophyta</taxon>
        <taxon>Magnoliopsida</taxon>
        <taxon>eudicotyledons</taxon>
        <taxon>Gunneridae</taxon>
        <taxon>Pentapetalae</taxon>
        <taxon>asterids</taxon>
        <taxon>Ericales</taxon>
        <taxon>Ericaceae</taxon>
        <taxon>Ericoideae</taxon>
        <taxon>Rhodoreae</taxon>
        <taxon>Rhododendron</taxon>
    </lineage>
</organism>
<evidence type="ECO:0000256" key="3">
    <source>
        <dbReference type="SAM" id="MobiDB-lite"/>
    </source>
</evidence>
<evidence type="ECO:0000256" key="1">
    <source>
        <dbReference type="ARBA" id="ARBA00006468"/>
    </source>
</evidence>
<comment type="similarity">
    <text evidence="1">Belongs to the formin-like family. Class-II subfamily.</text>
</comment>
<reference evidence="6" key="1">
    <citation type="submission" date="2020-08" db="EMBL/GenBank/DDBJ databases">
        <title>Plant Genome Project.</title>
        <authorList>
            <person name="Zhang R.-G."/>
        </authorList>
    </citation>
    <scope>NUCLEOTIDE SEQUENCE</scope>
    <source>
        <strain evidence="6">WSP0</strain>
        <tissue evidence="6">Leaf</tissue>
    </source>
</reference>
<dbReference type="NCBIfam" id="TIGR01638">
    <property type="entry name" value="Atha_cystat_rel"/>
    <property type="match status" value="1"/>
</dbReference>
<keyword evidence="4" id="KW-1133">Transmembrane helix</keyword>
<keyword evidence="2" id="KW-0904">Protein phosphatase</keyword>
<dbReference type="SMART" id="SM00498">
    <property type="entry name" value="FH2"/>
    <property type="match status" value="1"/>
</dbReference>
<accession>A0AAV6LH30</accession>
<dbReference type="Pfam" id="PF10409">
    <property type="entry name" value="PTEN_C2"/>
    <property type="match status" value="1"/>
</dbReference>
<evidence type="ECO:0000256" key="2">
    <source>
        <dbReference type="ARBA" id="ARBA00022912"/>
    </source>
</evidence>
<feature type="compositionally biased region" description="Low complexity" evidence="3">
    <location>
        <begin position="402"/>
        <end position="416"/>
    </location>
</feature>
<evidence type="ECO:0000313" key="6">
    <source>
        <dbReference type="EMBL" id="KAG5564034.1"/>
    </source>
</evidence>
<keyword evidence="4" id="KW-0812">Transmembrane</keyword>
<dbReference type="Proteomes" id="UP000823749">
    <property type="component" value="Chromosome 1"/>
</dbReference>